<dbReference type="AlphaFoldDB" id="A0A2A9PM38"/>
<proteinExistence type="predicted"/>
<dbReference type="Gene3D" id="2.40.50.770">
    <property type="entry name" value="RecQ-mediated genome instability protein Rmi1, C-terminal domain"/>
    <property type="match status" value="1"/>
</dbReference>
<keyword evidence="4" id="KW-1185">Reference proteome</keyword>
<comment type="caution">
    <text evidence="3">The sequence shown here is derived from an EMBL/GenBank/DDBJ whole genome shotgun (WGS) entry which is preliminary data.</text>
</comment>
<evidence type="ECO:0000313" key="4">
    <source>
        <dbReference type="Proteomes" id="UP000037136"/>
    </source>
</evidence>
<dbReference type="Pfam" id="PF08585">
    <property type="entry name" value="RMI1_N_C"/>
    <property type="match status" value="1"/>
</dbReference>
<sequence length="237" mass="25611">MQYPSQARQTLNIDGPHLPTARLPPRAKPPSPLKHVPDDAHQHTNATATAPVPAGNGESEAASERPDVVDHVVAEAAAASVKLTRDTHVQVLDVEDLSLSRWDQVEVLREVTRGERTMGRRIVRVQDDDDGGGGGEVDASVEAPARPAATHRLVLQDCRGTRVYAVELRRIPRLGVGSTAMGEKMLLRAGTVVARGIVLLTPETCLLLGGRVDAWHDAWANSRLRRLEEAAAGPRQQ</sequence>
<evidence type="ECO:0000256" key="1">
    <source>
        <dbReference type="SAM" id="MobiDB-lite"/>
    </source>
</evidence>
<dbReference type="STRING" id="268505.A0A2A9PM38"/>
<reference evidence="3 4" key="1">
    <citation type="journal article" date="2015" name="BMC Genomics">
        <title>Gene expression during zombie ant biting behavior reflects the complexity underlying fungal parasitic behavioral manipulation.</title>
        <authorList>
            <person name="de Bekker C."/>
            <person name="Ohm R.A."/>
            <person name="Loreto R.G."/>
            <person name="Sebastian A."/>
            <person name="Albert I."/>
            <person name="Merrow M."/>
            <person name="Brachmann A."/>
            <person name="Hughes D.P."/>
        </authorList>
    </citation>
    <scope>NUCLEOTIDE SEQUENCE [LARGE SCALE GENOMIC DNA]</scope>
    <source>
        <strain evidence="3 4">SC16a</strain>
    </source>
</reference>
<evidence type="ECO:0000313" key="3">
    <source>
        <dbReference type="EMBL" id="PFH61977.1"/>
    </source>
</evidence>
<accession>A0A2A9PM38</accession>
<dbReference type="Proteomes" id="UP000037136">
    <property type="component" value="Unassembled WGS sequence"/>
</dbReference>
<feature type="region of interest" description="Disordered" evidence="1">
    <location>
        <begin position="1"/>
        <end position="65"/>
    </location>
</feature>
<protein>
    <recommendedName>
        <fullName evidence="2">RecQ mediated genome instability protein 1 OB-fold domain-containing protein</fullName>
    </recommendedName>
</protein>
<dbReference type="InterPro" id="IPR013894">
    <property type="entry name" value="RMI1_OB"/>
</dbReference>
<name>A0A2A9PM38_OPHUN</name>
<reference evidence="3 4" key="2">
    <citation type="journal article" date="2017" name="Sci. Rep.">
        <title>Ant-infecting Ophiocordyceps genomes reveal a high diversity of potential behavioral manipulation genes and a possible major role for enterotoxins.</title>
        <authorList>
            <person name="de Bekker C."/>
            <person name="Ohm R.A."/>
            <person name="Evans H.C."/>
            <person name="Brachmann A."/>
            <person name="Hughes D.P."/>
        </authorList>
    </citation>
    <scope>NUCLEOTIDE SEQUENCE [LARGE SCALE GENOMIC DNA]</scope>
    <source>
        <strain evidence="3 4">SC16a</strain>
    </source>
</reference>
<gene>
    <name evidence="3" type="ORF">XA68_15639</name>
</gene>
<feature type="domain" description="RecQ mediated genome instability protein 1 OB-fold" evidence="2">
    <location>
        <begin position="79"/>
        <end position="222"/>
    </location>
</feature>
<dbReference type="InterPro" id="IPR042470">
    <property type="entry name" value="RMI1_N_C_sf"/>
</dbReference>
<dbReference type="EMBL" id="LAZP02000047">
    <property type="protein sequence ID" value="PFH61977.1"/>
    <property type="molecule type" value="Genomic_DNA"/>
</dbReference>
<feature type="compositionally biased region" description="Polar residues" evidence="1">
    <location>
        <begin position="1"/>
        <end position="12"/>
    </location>
</feature>
<dbReference type="OrthoDB" id="341511at2759"/>
<organism evidence="3 4">
    <name type="scientific">Ophiocordyceps unilateralis</name>
    <name type="common">Zombie-ant fungus</name>
    <name type="synonym">Torrubia unilateralis</name>
    <dbReference type="NCBI Taxonomy" id="268505"/>
    <lineage>
        <taxon>Eukaryota</taxon>
        <taxon>Fungi</taxon>
        <taxon>Dikarya</taxon>
        <taxon>Ascomycota</taxon>
        <taxon>Pezizomycotina</taxon>
        <taxon>Sordariomycetes</taxon>
        <taxon>Hypocreomycetidae</taxon>
        <taxon>Hypocreales</taxon>
        <taxon>Ophiocordycipitaceae</taxon>
        <taxon>Ophiocordyceps</taxon>
    </lineage>
</organism>
<evidence type="ECO:0000259" key="2">
    <source>
        <dbReference type="Pfam" id="PF08585"/>
    </source>
</evidence>